<evidence type="ECO:0000256" key="2">
    <source>
        <dbReference type="ARBA" id="ARBA00008536"/>
    </source>
</evidence>
<evidence type="ECO:0000256" key="9">
    <source>
        <dbReference type="ARBA" id="ARBA00022729"/>
    </source>
</evidence>
<keyword evidence="13 18" id="KW-0067">ATP-binding</keyword>
<feature type="domain" description="Protein kinase" evidence="21">
    <location>
        <begin position="354"/>
        <end position="625"/>
    </location>
</feature>
<dbReference type="InterPro" id="IPR017441">
    <property type="entry name" value="Protein_kinase_ATP_BS"/>
</dbReference>
<dbReference type="PROSITE" id="PS50011">
    <property type="entry name" value="PROTEIN_KINASE_DOM"/>
    <property type="match status" value="1"/>
</dbReference>
<keyword evidence="15 19" id="KW-0472">Membrane</keyword>
<dbReference type="Gene3D" id="2.60.120.200">
    <property type="match status" value="1"/>
</dbReference>
<dbReference type="FunFam" id="1.10.510.10:FF:000240">
    <property type="entry name" value="Lectin-domain containing receptor kinase A4.3"/>
    <property type="match status" value="1"/>
</dbReference>
<accession>A0AA36E7K4</accession>
<evidence type="ECO:0000256" key="10">
    <source>
        <dbReference type="ARBA" id="ARBA00022734"/>
    </source>
</evidence>
<keyword evidence="14 19" id="KW-1133">Transmembrane helix</keyword>
<keyword evidence="16" id="KW-0675">Receptor</keyword>
<evidence type="ECO:0000256" key="17">
    <source>
        <dbReference type="ARBA" id="ARBA00023180"/>
    </source>
</evidence>
<dbReference type="GO" id="GO:0005886">
    <property type="term" value="C:plasma membrane"/>
    <property type="evidence" value="ECO:0007669"/>
    <property type="project" value="UniProtKB-SubCell"/>
</dbReference>
<reference evidence="22" key="1">
    <citation type="submission" date="2023-04" db="EMBL/GenBank/DDBJ databases">
        <authorList>
            <person name="Vijverberg K."/>
            <person name="Xiong W."/>
            <person name="Schranz E."/>
        </authorList>
    </citation>
    <scope>NUCLEOTIDE SEQUENCE</scope>
</reference>
<keyword evidence="8 19" id="KW-0812">Transmembrane</keyword>
<dbReference type="GO" id="GO:0030246">
    <property type="term" value="F:carbohydrate binding"/>
    <property type="evidence" value="ECO:0007669"/>
    <property type="project" value="UniProtKB-KW"/>
</dbReference>
<dbReference type="GO" id="GO:0005524">
    <property type="term" value="F:ATP binding"/>
    <property type="evidence" value="ECO:0007669"/>
    <property type="project" value="UniProtKB-UniRule"/>
</dbReference>
<dbReference type="GO" id="GO:0002229">
    <property type="term" value="P:defense response to oomycetes"/>
    <property type="evidence" value="ECO:0007669"/>
    <property type="project" value="UniProtKB-ARBA"/>
</dbReference>
<evidence type="ECO:0000256" key="16">
    <source>
        <dbReference type="ARBA" id="ARBA00023170"/>
    </source>
</evidence>
<feature type="chain" id="PRO_5041440930" description="non-specific serine/threonine protein kinase" evidence="20">
    <location>
        <begin position="20"/>
        <end position="674"/>
    </location>
</feature>
<evidence type="ECO:0000256" key="13">
    <source>
        <dbReference type="ARBA" id="ARBA00022840"/>
    </source>
</evidence>
<keyword evidence="6" id="KW-0723">Serine/threonine-protein kinase</keyword>
<evidence type="ECO:0000256" key="19">
    <source>
        <dbReference type="SAM" id="Phobius"/>
    </source>
</evidence>
<evidence type="ECO:0000256" key="11">
    <source>
        <dbReference type="ARBA" id="ARBA00022741"/>
    </source>
</evidence>
<evidence type="ECO:0000256" key="4">
    <source>
        <dbReference type="ARBA" id="ARBA00012513"/>
    </source>
</evidence>
<dbReference type="Proteomes" id="UP001177003">
    <property type="component" value="Chromosome 5"/>
</dbReference>
<evidence type="ECO:0000256" key="7">
    <source>
        <dbReference type="ARBA" id="ARBA00022679"/>
    </source>
</evidence>
<comment type="similarity">
    <text evidence="2">In the N-terminal section; belongs to the leguminous lectin family.</text>
</comment>
<dbReference type="PROSITE" id="PS00107">
    <property type="entry name" value="PROTEIN_KINASE_ATP"/>
    <property type="match status" value="1"/>
</dbReference>
<evidence type="ECO:0000256" key="20">
    <source>
        <dbReference type="SAM" id="SignalP"/>
    </source>
</evidence>
<dbReference type="EMBL" id="OX465081">
    <property type="protein sequence ID" value="CAI9284245.1"/>
    <property type="molecule type" value="Genomic_DNA"/>
</dbReference>
<protein>
    <recommendedName>
        <fullName evidence="4">non-specific serine/threonine protein kinase</fullName>
        <ecNumber evidence="4">2.7.11.1</ecNumber>
    </recommendedName>
</protein>
<feature type="binding site" evidence="18">
    <location>
        <position position="384"/>
    </location>
    <ligand>
        <name>ATP</name>
        <dbReference type="ChEBI" id="CHEBI:30616"/>
    </ligand>
</feature>
<dbReference type="PANTHER" id="PTHR27007">
    <property type="match status" value="1"/>
</dbReference>
<evidence type="ECO:0000313" key="22">
    <source>
        <dbReference type="EMBL" id="CAI9284245.1"/>
    </source>
</evidence>
<keyword evidence="12" id="KW-0418">Kinase</keyword>
<keyword evidence="23" id="KW-1185">Reference proteome</keyword>
<sequence length="674" mass="74394">MLMLLLVLILLVLPNPGSCDINFSFASFDSNSCDPDGDFICMGSVSSINGSLVITQPKDNQHANVNKSSANLIGRVLYKTPVIAWPASFSTTFTIKIVVDPDSPLYGDGMAFVIAQDDQPSPSQSYGSYLGILAPSTKLTTKRNNVSGGALRQLAVELDTYQNEYVSDPDGNHIAIDTVSIQDPVVVKSLEKTGIDLKSGRDITVEIKYDGWEKILQIQVAYTGEPFVDFINQRIIMKRTVPKQVYIGFTGATGGAQESHRVLNWNFTSSELPEKSLKTAMGLCKREILLVIVLPVLFGLLILTAGMIPFAVRAFRKNKERKQRHMEIENLSQNAANAPNVFKYRTLSKATKNFSKSNLLGIGGFGSVYKGQLSDPTKTIAVKKVSATSTQGEKEYLAEICTIGRLKHKNLLSLEGWCHDHGELLLVYTYMPNGSLDKYIGKTFLDWEQRYKILMGLASVLVYLHEECGNPVVHRDVKPNNVMLDSEFNAYLGDFGLARLVRSDTSVMTMVAGTIGYLAPEVTYTGRATPESDVYSFGMVVIEVVCGKRSQWMMDENSLVDYVWELYEKGEILNCVDRTLAGKFNSDEVRRTLMVGLACLHPGSKFRPTMRKVVQVFMNPDEPLMNVPLSRPMVVSLSFSSSTTNSTGVADSGGSMQSFPEEMTITRNASCSDE</sequence>
<keyword evidence="17" id="KW-0325">Glycoprotein</keyword>
<dbReference type="AlphaFoldDB" id="A0AA36E7K4"/>
<evidence type="ECO:0000256" key="3">
    <source>
        <dbReference type="ARBA" id="ARBA00010217"/>
    </source>
</evidence>
<dbReference type="Gene3D" id="1.10.510.10">
    <property type="entry name" value="Transferase(Phosphotransferase) domain 1"/>
    <property type="match status" value="1"/>
</dbReference>
<dbReference type="SMART" id="SM00220">
    <property type="entry name" value="S_TKc"/>
    <property type="match status" value="1"/>
</dbReference>
<keyword evidence="11 18" id="KW-0547">Nucleotide-binding</keyword>
<keyword evidence="9 20" id="KW-0732">Signal</keyword>
<dbReference type="PROSITE" id="PS00307">
    <property type="entry name" value="LECTIN_LEGUME_BETA"/>
    <property type="match status" value="1"/>
</dbReference>
<dbReference type="EC" id="2.7.11.1" evidence="4"/>
<feature type="signal peptide" evidence="20">
    <location>
        <begin position="1"/>
        <end position="19"/>
    </location>
</feature>
<proteinExistence type="inferred from homology"/>
<dbReference type="PROSITE" id="PS00108">
    <property type="entry name" value="PROTEIN_KINASE_ST"/>
    <property type="match status" value="1"/>
</dbReference>
<dbReference type="InterPro" id="IPR019825">
    <property type="entry name" value="Lectin_legB_Mn/Ca_BS"/>
</dbReference>
<comment type="subcellular location">
    <subcellularLocation>
        <location evidence="1">Cell membrane</location>
        <topology evidence="1">Single-pass type I membrane protein</topology>
    </subcellularLocation>
</comment>
<dbReference type="InterPro" id="IPR008271">
    <property type="entry name" value="Ser/Thr_kinase_AS"/>
</dbReference>
<feature type="transmembrane region" description="Helical" evidence="19">
    <location>
        <begin position="288"/>
        <end position="312"/>
    </location>
</feature>
<keyword evidence="10" id="KW-0430">Lectin</keyword>
<keyword evidence="7" id="KW-0808">Transferase</keyword>
<evidence type="ECO:0000256" key="8">
    <source>
        <dbReference type="ARBA" id="ARBA00022692"/>
    </source>
</evidence>
<evidence type="ECO:0000256" key="5">
    <source>
        <dbReference type="ARBA" id="ARBA00022475"/>
    </source>
</evidence>
<dbReference type="InterPro" id="IPR001220">
    <property type="entry name" value="Legume_lectin_dom"/>
</dbReference>
<dbReference type="InterPro" id="IPR013320">
    <property type="entry name" value="ConA-like_dom_sf"/>
</dbReference>
<dbReference type="SUPFAM" id="SSF49899">
    <property type="entry name" value="Concanavalin A-like lectins/glucanases"/>
    <property type="match status" value="1"/>
</dbReference>
<evidence type="ECO:0000256" key="6">
    <source>
        <dbReference type="ARBA" id="ARBA00022527"/>
    </source>
</evidence>
<dbReference type="Pfam" id="PF00069">
    <property type="entry name" value="Pkinase"/>
    <property type="match status" value="1"/>
</dbReference>
<gene>
    <name evidence="22" type="ORF">LSALG_LOCUS23788</name>
</gene>
<evidence type="ECO:0000256" key="15">
    <source>
        <dbReference type="ARBA" id="ARBA00023136"/>
    </source>
</evidence>
<evidence type="ECO:0000256" key="12">
    <source>
        <dbReference type="ARBA" id="ARBA00022777"/>
    </source>
</evidence>
<dbReference type="CDD" id="cd14066">
    <property type="entry name" value="STKc_IRAK"/>
    <property type="match status" value="1"/>
</dbReference>
<dbReference type="FunFam" id="3.30.200.20:FF:000178">
    <property type="entry name" value="serine/threonine-protein kinase PBS1-like"/>
    <property type="match status" value="1"/>
</dbReference>
<evidence type="ECO:0000256" key="1">
    <source>
        <dbReference type="ARBA" id="ARBA00004251"/>
    </source>
</evidence>
<evidence type="ECO:0000256" key="14">
    <source>
        <dbReference type="ARBA" id="ARBA00022989"/>
    </source>
</evidence>
<dbReference type="CDD" id="cd06899">
    <property type="entry name" value="lectin_legume_LecRK_Arcelin_ConA"/>
    <property type="match status" value="1"/>
</dbReference>
<dbReference type="InterPro" id="IPR050528">
    <property type="entry name" value="L-type_Lectin-RKs"/>
</dbReference>
<evidence type="ECO:0000313" key="23">
    <source>
        <dbReference type="Proteomes" id="UP001177003"/>
    </source>
</evidence>
<dbReference type="Gene3D" id="3.30.200.20">
    <property type="entry name" value="Phosphorylase Kinase, domain 1"/>
    <property type="match status" value="1"/>
</dbReference>
<dbReference type="Pfam" id="PF00139">
    <property type="entry name" value="Lectin_legB"/>
    <property type="match status" value="1"/>
</dbReference>
<dbReference type="SUPFAM" id="SSF56112">
    <property type="entry name" value="Protein kinase-like (PK-like)"/>
    <property type="match status" value="1"/>
</dbReference>
<evidence type="ECO:0000256" key="18">
    <source>
        <dbReference type="PROSITE-ProRule" id="PRU10141"/>
    </source>
</evidence>
<name>A0AA36E7K4_LACSI</name>
<comment type="similarity">
    <text evidence="3">In the C-terminal section; belongs to the protein kinase superfamily. Ser/Thr protein kinase family.</text>
</comment>
<evidence type="ECO:0000259" key="21">
    <source>
        <dbReference type="PROSITE" id="PS50011"/>
    </source>
</evidence>
<organism evidence="22 23">
    <name type="scientific">Lactuca saligna</name>
    <name type="common">Willowleaf lettuce</name>
    <dbReference type="NCBI Taxonomy" id="75948"/>
    <lineage>
        <taxon>Eukaryota</taxon>
        <taxon>Viridiplantae</taxon>
        <taxon>Streptophyta</taxon>
        <taxon>Embryophyta</taxon>
        <taxon>Tracheophyta</taxon>
        <taxon>Spermatophyta</taxon>
        <taxon>Magnoliopsida</taxon>
        <taxon>eudicotyledons</taxon>
        <taxon>Gunneridae</taxon>
        <taxon>Pentapetalae</taxon>
        <taxon>asterids</taxon>
        <taxon>campanulids</taxon>
        <taxon>Asterales</taxon>
        <taxon>Asteraceae</taxon>
        <taxon>Cichorioideae</taxon>
        <taxon>Cichorieae</taxon>
        <taxon>Lactucinae</taxon>
        <taxon>Lactuca</taxon>
    </lineage>
</organism>
<dbReference type="InterPro" id="IPR000719">
    <property type="entry name" value="Prot_kinase_dom"/>
</dbReference>
<dbReference type="GO" id="GO:0004674">
    <property type="term" value="F:protein serine/threonine kinase activity"/>
    <property type="evidence" value="ECO:0007669"/>
    <property type="project" value="UniProtKB-KW"/>
</dbReference>
<keyword evidence="5" id="KW-1003">Cell membrane</keyword>
<dbReference type="InterPro" id="IPR011009">
    <property type="entry name" value="Kinase-like_dom_sf"/>
</dbReference>